<evidence type="ECO:0000313" key="2">
    <source>
        <dbReference type="EMBL" id="KEZ91607.1"/>
    </source>
</evidence>
<dbReference type="Pfam" id="PF12670">
    <property type="entry name" value="DUF3792"/>
    <property type="match status" value="1"/>
</dbReference>
<feature type="transmembrane region" description="Helical" evidence="1">
    <location>
        <begin position="69"/>
        <end position="89"/>
    </location>
</feature>
<gene>
    <name evidence="2" type="ORF">IO98_02735</name>
</gene>
<dbReference type="RefSeq" id="WP_025229983.1">
    <property type="nucleotide sequence ID" value="NZ_FYAL01000017.1"/>
</dbReference>
<keyword evidence="1" id="KW-0812">Transmembrane</keyword>
<name>A0A084JRM3_9FIRM</name>
<dbReference type="AlphaFoldDB" id="A0A084JRM3"/>
<dbReference type="EMBL" id="JPME01000003">
    <property type="protein sequence ID" value="KEZ91607.1"/>
    <property type="molecule type" value="Genomic_DNA"/>
</dbReference>
<feature type="transmembrane region" description="Helical" evidence="1">
    <location>
        <begin position="40"/>
        <end position="60"/>
    </location>
</feature>
<evidence type="ECO:0000256" key="1">
    <source>
        <dbReference type="SAM" id="Phobius"/>
    </source>
</evidence>
<dbReference type="OrthoDB" id="1779887at2"/>
<keyword evidence="1" id="KW-0472">Membrane</keyword>
<organism evidence="2 3">
    <name type="scientific">Lacrimispora celerecrescens</name>
    <dbReference type="NCBI Taxonomy" id="29354"/>
    <lineage>
        <taxon>Bacteria</taxon>
        <taxon>Bacillati</taxon>
        <taxon>Bacillota</taxon>
        <taxon>Clostridia</taxon>
        <taxon>Lachnospirales</taxon>
        <taxon>Lachnospiraceae</taxon>
        <taxon>Lacrimispora</taxon>
    </lineage>
</organism>
<dbReference type="InterPro" id="IPR023804">
    <property type="entry name" value="DUF3792_TM"/>
</dbReference>
<comment type="caution">
    <text evidence="2">The sequence shown here is derived from an EMBL/GenBank/DDBJ whole genome shotgun (WGS) entry which is preliminary data.</text>
</comment>
<keyword evidence="1" id="KW-1133">Transmembrane helix</keyword>
<evidence type="ECO:0000313" key="3">
    <source>
        <dbReference type="Proteomes" id="UP000028525"/>
    </source>
</evidence>
<proteinExistence type="predicted"/>
<reference evidence="2 3" key="1">
    <citation type="submission" date="2014-07" db="EMBL/GenBank/DDBJ databases">
        <title>Draft genome of Clostridium celerecrescens 152B isolated from sediments associated with methane hydrate from Krishna Godavari basin.</title>
        <authorList>
            <person name="Honkalas V.S."/>
            <person name="Dabir A.P."/>
            <person name="Arora P."/>
            <person name="Dhakephalkar P.K."/>
        </authorList>
    </citation>
    <scope>NUCLEOTIDE SEQUENCE [LARGE SCALE GENOMIC DNA]</scope>
    <source>
        <strain evidence="2 3">152B</strain>
    </source>
</reference>
<protein>
    <recommendedName>
        <fullName evidence="4">TIGR04086 family membrane protein</fullName>
    </recommendedName>
</protein>
<dbReference type="NCBIfam" id="TIGR04086">
    <property type="entry name" value="TIGR04086_membr"/>
    <property type="match status" value="1"/>
</dbReference>
<feature type="transmembrane region" description="Helical" evidence="1">
    <location>
        <begin position="12"/>
        <end position="34"/>
    </location>
</feature>
<sequence>MEKSKLQVTLRNLLITYILTGILLVVLALALYRFRLKEGQIRLGVNAVYIIACLFGGVLMGKSVRHRRFFWGLLLGLLYFLVLLAVSFFLNKGLNGSMNQLLTTMAICAVSGTAGGMLS</sequence>
<keyword evidence="3" id="KW-1185">Reference proteome</keyword>
<dbReference type="STRING" id="29354.IO98_02735"/>
<dbReference type="Proteomes" id="UP000028525">
    <property type="component" value="Unassembled WGS sequence"/>
</dbReference>
<evidence type="ECO:0008006" key="4">
    <source>
        <dbReference type="Google" id="ProtNLM"/>
    </source>
</evidence>
<accession>A0A084JRM3</accession>